<dbReference type="FunFam" id="3.40.190.10:FF:000035">
    <property type="entry name" value="Molybdate ABC transporter substrate-binding protein"/>
    <property type="match status" value="1"/>
</dbReference>
<keyword evidence="2 5" id="KW-0500">Molybdenum</keyword>
<dbReference type="CDD" id="cd13537">
    <property type="entry name" value="PBP2_YvgL_like"/>
    <property type="match status" value="1"/>
</dbReference>
<dbReference type="PANTHER" id="PTHR30632">
    <property type="entry name" value="MOLYBDATE-BINDING PERIPLASMIC PROTEIN"/>
    <property type="match status" value="1"/>
</dbReference>
<reference evidence="8" key="1">
    <citation type="journal article" date="2011" name="MBio">
        <title>Novel metabolic attributes of the genus Cyanothece, comprising a group of unicellular nitrogen-fixing Cyanobacteria.</title>
        <authorList>
            <person name="Bandyopadhyay A."/>
            <person name="Elvitigala T."/>
            <person name="Welsh E."/>
            <person name="Stockel J."/>
            <person name="Liberton M."/>
            <person name="Min H."/>
            <person name="Sherman L.A."/>
            <person name="Pakrasi H.B."/>
        </authorList>
    </citation>
    <scope>NUCLEOTIDE SEQUENCE [LARGE SCALE GENOMIC DNA]</scope>
    <source>
        <strain evidence="8">PCC 7822</strain>
        <plasmid evidence="8">Cy782201</plasmid>
    </source>
</reference>
<dbReference type="PROSITE" id="PS51257">
    <property type="entry name" value="PROKAR_LIPOPROTEIN"/>
    <property type="match status" value="1"/>
</dbReference>
<evidence type="ECO:0000313" key="7">
    <source>
        <dbReference type="EMBL" id="ADN17543.1"/>
    </source>
</evidence>
<dbReference type="OrthoDB" id="9785015at2"/>
<dbReference type="HOGENOM" id="CLU_065520_3_1_3"/>
<dbReference type="RefSeq" id="WP_013334293.1">
    <property type="nucleotide sequence ID" value="NC_014533.1"/>
</dbReference>
<dbReference type="SUPFAM" id="SSF53850">
    <property type="entry name" value="Periplasmic binding protein-like II"/>
    <property type="match status" value="1"/>
</dbReference>
<proteinExistence type="inferred from homology"/>
<feature type="binding site" evidence="5">
    <location>
        <position position="76"/>
    </location>
    <ligand>
        <name>molybdate</name>
        <dbReference type="ChEBI" id="CHEBI:36264"/>
    </ligand>
</feature>
<protein>
    <submittedName>
        <fullName evidence="7">Molybdenum ABC transporter, periplasmic molybdate-binding protein</fullName>
    </submittedName>
</protein>
<feature type="signal peptide" evidence="6">
    <location>
        <begin position="1"/>
        <end position="23"/>
    </location>
</feature>
<feature type="binding site" evidence="5">
    <location>
        <position position="204"/>
    </location>
    <ligand>
        <name>molybdate</name>
        <dbReference type="ChEBI" id="CHEBI:36264"/>
    </ligand>
</feature>
<dbReference type="InterPro" id="IPR041879">
    <property type="entry name" value="YvgL-like_PBP2"/>
</dbReference>
<evidence type="ECO:0000256" key="1">
    <source>
        <dbReference type="ARBA" id="ARBA00009175"/>
    </source>
</evidence>
<evidence type="ECO:0000256" key="5">
    <source>
        <dbReference type="PIRSR" id="PIRSR004846-1"/>
    </source>
</evidence>
<keyword evidence="8" id="KW-1185">Reference proteome</keyword>
<organism evidence="7 8">
    <name type="scientific">Gloeothece verrucosa (strain PCC 7822)</name>
    <name type="common">Cyanothece sp. (strain PCC 7822)</name>
    <dbReference type="NCBI Taxonomy" id="497965"/>
    <lineage>
        <taxon>Bacteria</taxon>
        <taxon>Bacillati</taxon>
        <taxon>Cyanobacteriota</taxon>
        <taxon>Cyanophyceae</taxon>
        <taxon>Oscillatoriophycideae</taxon>
        <taxon>Chroococcales</taxon>
        <taxon>Aphanothecaceae</taxon>
        <taxon>Gloeothece</taxon>
        <taxon>Gloeothece verrucosa</taxon>
    </lineage>
</organism>
<feature type="binding site" evidence="5">
    <location>
        <position position="48"/>
    </location>
    <ligand>
        <name>molybdate</name>
        <dbReference type="ChEBI" id="CHEBI:36264"/>
    </ligand>
</feature>
<dbReference type="PANTHER" id="PTHR30632:SF0">
    <property type="entry name" value="SULFATE-BINDING PROTEIN"/>
    <property type="match status" value="1"/>
</dbReference>
<dbReference type="InterPro" id="IPR050682">
    <property type="entry name" value="ModA/WtpA"/>
</dbReference>
<sequence>MKRKNFIGLLLCLMLTFIGTVSCSQSSDNTTSNSPSEPVKLTISAAISLKDALTEIKKIYQPENFNPKLTYNFGSSGTLQQQIEQGAPIDVFISAAPKQINALEAKKLLLEGTRQNLLKNNVVLVVAKNTDEANISDFKDLTNSKIKRLSIGDPGSVPAGQYGKEVLTFFNIYEQIKPKIVFAKDVRQVLAYLGTGNLDAGIVYGTDALTSDKVRVVATASENTHQPIIYPISVLKNSKNVEAAQQFIQFLSSPPAQTIFEKYGFKMAQ</sequence>
<gene>
    <name evidence="7" type="ordered locus">Cyan7822_5680</name>
</gene>
<dbReference type="GO" id="GO:0046872">
    <property type="term" value="F:metal ion binding"/>
    <property type="evidence" value="ECO:0007669"/>
    <property type="project" value="UniProtKB-KW"/>
</dbReference>
<dbReference type="GO" id="GO:0030973">
    <property type="term" value="F:molybdate ion binding"/>
    <property type="evidence" value="ECO:0007669"/>
    <property type="project" value="TreeGrafter"/>
</dbReference>
<dbReference type="Pfam" id="PF13531">
    <property type="entry name" value="SBP_bac_11"/>
    <property type="match status" value="1"/>
</dbReference>
<evidence type="ECO:0000313" key="8">
    <source>
        <dbReference type="Proteomes" id="UP000008206"/>
    </source>
</evidence>
<evidence type="ECO:0000256" key="2">
    <source>
        <dbReference type="ARBA" id="ARBA00022505"/>
    </source>
</evidence>
<keyword evidence="4 6" id="KW-0732">Signal</keyword>
<dbReference type="AlphaFoldDB" id="E0UKR3"/>
<name>E0UKR3_GLOV7</name>
<dbReference type="GO" id="GO:0015689">
    <property type="term" value="P:molybdate ion transport"/>
    <property type="evidence" value="ECO:0007669"/>
    <property type="project" value="InterPro"/>
</dbReference>
<evidence type="ECO:0000256" key="3">
    <source>
        <dbReference type="ARBA" id="ARBA00022723"/>
    </source>
</evidence>
<keyword evidence="3 5" id="KW-0479">Metal-binding</keyword>
<dbReference type="Proteomes" id="UP000008206">
    <property type="component" value="Plasmid Cy782201"/>
</dbReference>
<dbReference type="PIRSF" id="PIRSF004846">
    <property type="entry name" value="ModA"/>
    <property type="match status" value="1"/>
</dbReference>
<feature type="binding site" evidence="5">
    <location>
        <position position="186"/>
    </location>
    <ligand>
        <name>molybdate</name>
        <dbReference type="ChEBI" id="CHEBI:36264"/>
    </ligand>
</feature>
<comment type="similarity">
    <text evidence="1">Belongs to the bacterial solute-binding protein ModA family.</text>
</comment>
<dbReference type="KEGG" id="cyj:Cyan7822_5680"/>
<dbReference type="GO" id="GO:1901359">
    <property type="term" value="F:tungstate binding"/>
    <property type="evidence" value="ECO:0007669"/>
    <property type="project" value="UniProtKB-ARBA"/>
</dbReference>
<evidence type="ECO:0000256" key="4">
    <source>
        <dbReference type="ARBA" id="ARBA00022729"/>
    </source>
</evidence>
<geneLocation type="plasmid" evidence="7 8">
    <name>Cy782201</name>
</geneLocation>
<feature type="chain" id="PRO_5003141351" evidence="6">
    <location>
        <begin position="24"/>
        <end position="269"/>
    </location>
</feature>
<evidence type="ECO:0000256" key="6">
    <source>
        <dbReference type="SAM" id="SignalP"/>
    </source>
</evidence>
<accession>E0UKR3</accession>
<dbReference type="EMBL" id="CP002199">
    <property type="protein sequence ID" value="ADN17543.1"/>
    <property type="molecule type" value="Genomic_DNA"/>
</dbReference>
<keyword evidence="7" id="KW-0614">Plasmid</keyword>
<dbReference type="InterPro" id="IPR005950">
    <property type="entry name" value="ModA"/>
</dbReference>
<dbReference type="NCBIfam" id="TIGR01256">
    <property type="entry name" value="modA"/>
    <property type="match status" value="1"/>
</dbReference>
<feature type="binding site" evidence="5">
    <location>
        <position position="159"/>
    </location>
    <ligand>
        <name>molybdate</name>
        <dbReference type="ChEBI" id="CHEBI:36264"/>
    </ligand>
</feature>
<dbReference type="Gene3D" id="3.40.190.10">
    <property type="entry name" value="Periplasmic binding protein-like II"/>
    <property type="match status" value="2"/>
</dbReference>